<protein>
    <submittedName>
        <fullName evidence="1">Uncharacterized protein</fullName>
    </submittedName>
</protein>
<proteinExistence type="predicted"/>
<organism evidence="1">
    <name type="scientific">marine sediment metagenome</name>
    <dbReference type="NCBI Taxonomy" id="412755"/>
    <lineage>
        <taxon>unclassified sequences</taxon>
        <taxon>metagenomes</taxon>
        <taxon>ecological metagenomes</taxon>
    </lineage>
</organism>
<evidence type="ECO:0000313" key="1">
    <source>
        <dbReference type="EMBL" id="GAJ02709.1"/>
    </source>
</evidence>
<dbReference type="EMBL" id="BARW01033882">
    <property type="protein sequence ID" value="GAJ02709.1"/>
    <property type="molecule type" value="Genomic_DNA"/>
</dbReference>
<dbReference type="AlphaFoldDB" id="X1TBR8"/>
<reference evidence="1" key="1">
    <citation type="journal article" date="2014" name="Front. Microbiol.">
        <title>High frequency of phylogenetically diverse reductive dehalogenase-homologous genes in deep subseafloor sedimentary metagenomes.</title>
        <authorList>
            <person name="Kawai M."/>
            <person name="Futagami T."/>
            <person name="Toyoda A."/>
            <person name="Takaki Y."/>
            <person name="Nishi S."/>
            <person name="Hori S."/>
            <person name="Arai W."/>
            <person name="Tsubouchi T."/>
            <person name="Morono Y."/>
            <person name="Uchiyama I."/>
            <person name="Ito T."/>
            <person name="Fujiyama A."/>
            <person name="Inagaki F."/>
            <person name="Takami H."/>
        </authorList>
    </citation>
    <scope>NUCLEOTIDE SEQUENCE</scope>
    <source>
        <strain evidence="1">Expedition CK06-06</strain>
    </source>
</reference>
<gene>
    <name evidence="1" type="ORF">S12H4_53258</name>
</gene>
<sequence length="78" mass="8685">MGWRCANALFNYCSGEPEWGKPPKPLGPGLYPAGGSCKLDPKTCGRHQTINQQLEGVVLPKGYHHTQTAKTKHRKKRK</sequence>
<comment type="caution">
    <text evidence="1">The sequence shown here is derived from an EMBL/GenBank/DDBJ whole genome shotgun (WGS) entry which is preliminary data.</text>
</comment>
<accession>X1TBR8</accession>
<name>X1TBR8_9ZZZZ</name>